<dbReference type="EMBL" id="JBHTJH010000010">
    <property type="protein sequence ID" value="MFD0862634.1"/>
    <property type="molecule type" value="Genomic_DNA"/>
</dbReference>
<accession>A0ABW3CXW2</accession>
<evidence type="ECO:0000313" key="14">
    <source>
        <dbReference type="EMBL" id="MFD0862634.1"/>
    </source>
</evidence>
<comment type="catalytic activity">
    <reaction evidence="13">
        <text>a lipid A disaccharide + ATP = a lipid IVA + ADP + H(+)</text>
        <dbReference type="Rhea" id="RHEA:67840"/>
        <dbReference type="ChEBI" id="CHEBI:15378"/>
        <dbReference type="ChEBI" id="CHEBI:30616"/>
        <dbReference type="ChEBI" id="CHEBI:176343"/>
        <dbReference type="ChEBI" id="CHEBI:176425"/>
        <dbReference type="ChEBI" id="CHEBI:456216"/>
        <dbReference type="EC" id="2.7.1.130"/>
    </reaction>
</comment>
<feature type="binding site" evidence="13">
    <location>
        <begin position="47"/>
        <end position="54"/>
    </location>
    <ligand>
        <name>ATP</name>
        <dbReference type="ChEBI" id="CHEBI:30616"/>
    </ligand>
</feature>
<comment type="pathway">
    <text evidence="2 13">Glycolipid biosynthesis; lipid IV(A) biosynthesis; lipid IV(A) from (3R)-3-hydroxytetradecanoyl-[acyl-carrier-protein] and UDP-N-acetyl-alpha-D-glucosamine: step 6/6.</text>
</comment>
<dbReference type="PANTHER" id="PTHR42724">
    <property type="entry name" value="TETRAACYLDISACCHARIDE 4'-KINASE"/>
    <property type="match status" value="1"/>
</dbReference>
<evidence type="ECO:0000256" key="9">
    <source>
        <dbReference type="ARBA" id="ARBA00022777"/>
    </source>
</evidence>
<dbReference type="InterPro" id="IPR027417">
    <property type="entry name" value="P-loop_NTPase"/>
</dbReference>
<evidence type="ECO:0000256" key="1">
    <source>
        <dbReference type="ARBA" id="ARBA00002274"/>
    </source>
</evidence>
<dbReference type="SUPFAM" id="SSF52540">
    <property type="entry name" value="P-loop containing nucleoside triphosphate hydrolases"/>
    <property type="match status" value="1"/>
</dbReference>
<keyword evidence="11 13" id="KW-0443">Lipid metabolism</keyword>
<evidence type="ECO:0000256" key="7">
    <source>
        <dbReference type="ARBA" id="ARBA00022679"/>
    </source>
</evidence>
<keyword evidence="15" id="KW-1185">Reference proteome</keyword>
<evidence type="ECO:0000256" key="3">
    <source>
        <dbReference type="ARBA" id="ARBA00012071"/>
    </source>
</evidence>
<dbReference type="InterPro" id="IPR003758">
    <property type="entry name" value="LpxK"/>
</dbReference>
<evidence type="ECO:0000256" key="8">
    <source>
        <dbReference type="ARBA" id="ARBA00022741"/>
    </source>
</evidence>
<evidence type="ECO:0000256" key="10">
    <source>
        <dbReference type="ARBA" id="ARBA00022840"/>
    </source>
</evidence>
<keyword evidence="10 13" id="KW-0067">ATP-binding</keyword>
<evidence type="ECO:0000256" key="12">
    <source>
        <dbReference type="ARBA" id="ARBA00029757"/>
    </source>
</evidence>
<evidence type="ECO:0000256" key="5">
    <source>
        <dbReference type="ARBA" id="ARBA00022516"/>
    </source>
</evidence>
<keyword evidence="8 13" id="KW-0547">Nucleotide-binding</keyword>
<dbReference type="NCBIfam" id="TIGR00682">
    <property type="entry name" value="lpxK"/>
    <property type="match status" value="1"/>
</dbReference>
<comment type="caution">
    <text evidence="14">The sequence shown here is derived from an EMBL/GenBank/DDBJ whole genome shotgun (WGS) entry which is preliminary data.</text>
</comment>
<evidence type="ECO:0000256" key="2">
    <source>
        <dbReference type="ARBA" id="ARBA00004870"/>
    </source>
</evidence>
<evidence type="ECO:0000256" key="4">
    <source>
        <dbReference type="ARBA" id="ARBA00016436"/>
    </source>
</evidence>
<evidence type="ECO:0000256" key="13">
    <source>
        <dbReference type="HAMAP-Rule" id="MF_00409"/>
    </source>
</evidence>
<comment type="similarity">
    <text evidence="13">Belongs to the LpxK family.</text>
</comment>
<keyword evidence="5 13" id="KW-0444">Lipid biosynthesis</keyword>
<protein>
    <recommendedName>
        <fullName evidence="4 13">Tetraacyldisaccharide 4'-kinase</fullName>
        <ecNumber evidence="3 13">2.7.1.130</ecNumber>
    </recommendedName>
    <alternativeName>
        <fullName evidence="12 13">Lipid A 4'-kinase</fullName>
    </alternativeName>
</protein>
<evidence type="ECO:0000313" key="15">
    <source>
        <dbReference type="Proteomes" id="UP001596978"/>
    </source>
</evidence>
<evidence type="ECO:0000256" key="11">
    <source>
        <dbReference type="ARBA" id="ARBA00023098"/>
    </source>
</evidence>
<keyword evidence="7 13" id="KW-0808">Transferase</keyword>
<dbReference type="Proteomes" id="UP001596978">
    <property type="component" value="Unassembled WGS sequence"/>
</dbReference>
<proteinExistence type="inferred from homology"/>
<dbReference type="GO" id="GO:0009029">
    <property type="term" value="F:lipid-A 4'-kinase activity"/>
    <property type="evidence" value="ECO:0007669"/>
    <property type="project" value="UniProtKB-EC"/>
</dbReference>
<dbReference type="Pfam" id="PF02606">
    <property type="entry name" value="LpxK"/>
    <property type="match status" value="1"/>
</dbReference>
<dbReference type="HAMAP" id="MF_00409">
    <property type="entry name" value="LpxK"/>
    <property type="match status" value="1"/>
</dbReference>
<dbReference type="RefSeq" id="WP_386407945.1">
    <property type="nucleotide sequence ID" value="NZ_JBHTJH010000010.1"/>
</dbReference>
<keyword evidence="9 13" id="KW-0418">Kinase</keyword>
<organism evidence="14 15">
    <name type="scientific">Sungkyunkwania multivorans</name>
    <dbReference type="NCBI Taxonomy" id="1173618"/>
    <lineage>
        <taxon>Bacteria</taxon>
        <taxon>Pseudomonadati</taxon>
        <taxon>Bacteroidota</taxon>
        <taxon>Flavobacteriia</taxon>
        <taxon>Flavobacteriales</taxon>
        <taxon>Flavobacteriaceae</taxon>
        <taxon>Sungkyunkwania</taxon>
    </lineage>
</organism>
<sequence length="343" mass="38722">MRSLRKILWPFSIIYDLVTWLRNLLYDWGIFKSTAFDLPIICVGNLSVGGTGKTPMIEYLIALLDTDYHIATLSRGYGRKTKGYRLATEEDDATTVGDEPLQFFKKFKEIDVAVAENRVIGIKKLIDKETPPQVILLDDAFQHRRVKAGLNMMLTAYDDIFYKDLVLPAGSLRESKRGARRADVIVVTKCPENLSNTKQLLVASKIGLKTDQKLFFSTIAYSDDVLGIDTKKKLSTLKKKAVLLITGIAKPAPLLTHLEKEGISFKHLAFSDHHNFSEAEIEKIRQLSKGKEILTTEKDFLRLHKKLKGVSMYYLPISVSFLGDTAGFESLILEYVDTNKKKA</sequence>
<name>A0ABW3CXW2_9FLAO</name>
<reference evidence="15" key="1">
    <citation type="journal article" date="2019" name="Int. J. Syst. Evol. Microbiol.">
        <title>The Global Catalogue of Microorganisms (GCM) 10K type strain sequencing project: providing services to taxonomists for standard genome sequencing and annotation.</title>
        <authorList>
            <consortium name="The Broad Institute Genomics Platform"/>
            <consortium name="The Broad Institute Genome Sequencing Center for Infectious Disease"/>
            <person name="Wu L."/>
            <person name="Ma J."/>
        </authorList>
    </citation>
    <scope>NUCLEOTIDE SEQUENCE [LARGE SCALE GENOMIC DNA]</scope>
    <source>
        <strain evidence="15">CCUG 62952</strain>
    </source>
</reference>
<dbReference type="PANTHER" id="PTHR42724:SF1">
    <property type="entry name" value="TETRAACYLDISACCHARIDE 4'-KINASE, MITOCHONDRIAL-RELATED"/>
    <property type="match status" value="1"/>
</dbReference>
<comment type="function">
    <text evidence="1 13">Transfers the gamma-phosphate of ATP to the 4'-position of a tetraacyldisaccharide 1-phosphate intermediate (termed DS-1-P) to form tetraacyldisaccharide 1,4'-bis-phosphate (lipid IVA).</text>
</comment>
<gene>
    <name evidence="13 14" type="primary">lpxK</name>
    <name evidence="14" type="ORF">ACFQ1M_10505</name>
</gene>
<dbReference type="EC" id="2.7.1.130" evidence="3 13"/>
<keyword evidence="6 13" id="KW-0441">Lipid A biosynthesis</keyword>
<evidence type="ECO:0000256" key="6">
    <source>
        <dbReference type="ARBA" id="ARBA00022556"/>
    </source>
</evidence>